<gene>
    <name evidence="1" type="ORF">SAMN02745131_00853</name>
</gene>
<organism evidence="1 2">
    <name type="scientific">Flavisolibacter ginsengisoli DSM 18119</name>
    <dbReference type="NCBI Taxonomy" id="1121884"/>
    <lineage>
        <taxon>Bacteria</taxon>
        <taxon>Pseudomonadati</taxon>
        <taxon>Bacteroidota</taxon>
        <taxon>Chitinophagia</taxon>
        <taxon>Chitinophagales</taxon>
        <taxon>Chitinophagaceae</taxon>
        <taxon>Flavisolibacter</taxon>
    </lineage>
</organism>
<proteinExistence type="predicted"/>
<name>A0A1M4VHB5_9BACT</name>
<keyword evidence="2" id="KW-1185">Reference proteome</keyword>
<dbReference type="OrthoDB" id="848680at2"/>
<dbReference type="InterPro" id="IPR010866">
    <property type="entry name" value="A-2_8-polyST"/>
</dbReference>
<dbReference type="EMBL" id="FQUU01000003">
    <property type="protein sequence ID" value="SHE68193.1"/>
    <property type="molecule type" value="Genomic_DNA"/>
</dbReference>
<dbReference type="Proteomes" id="UP000184048">
    <property type="component" value="Unassembled WGS sequence"/>
</dbReference>
<dbReference type="RefSeq" id="WP_072834001.1">
    <property type="nucleotide sequence ID" value="NZ_FQUU01000003.1"/>
</dbReference>
<protein>
    <submittedName>
        <fullName evidence="1">Uncharacterized protein</fullName>
    </submittedName>
</protein>
<dbReference type="Pfam" id="PF07388">
    <property type="entry name" value="A-2_8-polyST"/>
    <property type="match status" value="1"/>
</dbReference>
<dbReference type="STRING" id="1121884.SAMN02745131_00853"/>
<dbReference type="AlphaFoldDB" id="A0A1M4VHB5"/>
<reference evidence="1 2" key="1">
    <citation type="submission" date="2016-11" db="EMBL/GenBank/DDBJ databases">
        <authorList>
            <person name="Jaros S."/>
            <person name="Januszkiewicz K."/>
            <person name="Wedrychowicz H."/>
        </authorList>
    </citation>
    <scope>NUCLEOTIDE SEQUENCE [LARGE SCALE GENOMIC DNA]</scope>
    <source>
        <strain evidence="1 2">DSM 18119</strain>
    </source>
</reference>
<sequence>MKILVVVPPERFDFYNYLSKLVNHKFVLLWHIDHNEMQLPLDDLPLKFDKIIFWNQFTTPKKLLQNIRPDKIIFFEIIDLRQIALIVAAKSFGISTFYLEHGAAGNRDAAIIRWNEQTFTKHKLPYLAKRLKNNLYDIVKAKLFYYSNVNGFETLDSYKRYFITPFQMLRSLPNKVLSKNRFRERVPKYSIVFNQINFEQYELYTGISKMEALFTGLPHFDNFYSNQHIEEDYVIYIDHPYLEEGILNWTPEHHKNISEVLSRFAESNKVKVYIKLHPISNKKNWQYYNFNPDFIKIIQFGDYTDLYLKSKLILGFSSSLITGFLCAKKNVVLLGWHPTPHIFGMDFSKSGLCHTSFDLDDLNNKYNHWINENKCTDLNKYEAFLKECNYPFDGKATDRVLQAIQEL</sequence>
<dbReference type="SUPFAM" id="SSF53756">
    <property type="entry name" value="UDP-Glycosyltransferase/glycogen phosphorylase"/>
    <property type="match status" value="1"/>
</dbReference>
<evidence type="ECO:0000313" key="2">
    <source>
        <dbReference type="Proteomes" id="UP000184048"/>
    </source>
</evidence>
<dbReference type="InterPro" id="IPR043148">
    <property type="entry name" value="TagF_C"/>
</dbReference>
<dbReference type="Gene3D" id="3.40.50.12580">
    <property type="match status" value="1"/>
</dbReference>
<evidence type="ECO:0000313" key="1">
    <source>
        <dbReference type="EMBL" id="SHE68193.1"/>
    </source>
</evidence>
<accession>A0A1M4VHB5</accession>